<dbReference type="Proteomes" id="UP001472677">
    <property type="component" value="Unassembled WGS sequence"/>
</dbReference>
<dbReference type="EMBL" id="JBBPBM010000035">
    <property type="protein sequence ID" value="KAK8530816.1"/>
    <property type="molecule type" value="Genomic_DNA"/>
</dbReference>
<dbReference type="NCBIfam" id="TIGR00756">
    <property type="entry name" value="PPR"/>
    <property type="match status" value="1"/>
</dbReference>
<evidence type="ECO:0000313" key="3">
    <source>
        <dbReference type="EMBL" id="KAK8530816.1"/>
    </source>
</evidence>
<keyword evidence="4" id="KW-1185">Reference proteome</keyword>
<proteinExistence type="predicted"/>
<comment type="caution">
    <text evidence="3">The sequence shown here is derived from an EMBL/GenBank/DDBJ whole genome shotgun (WGS) entry which is preliminary data.</text>
</comment>
<sequence>MQNLQLCIDSEAKKASPFSSLSNYKIWVFFKCPSRYEIIIFFNAKFGAMMSAKKVFDKMAERTVVSWTAMISVYSQSGSFENALLVFAEMRKAGFKGNQFSYGIALKACTGLV</sequence>
<evidence type="ECO:0008006" key="5">
    <source>
        <dbReference type="Google" id="ProtNLM"/>
    </source>
</evidence>
<organism evidence="3 4">
    <name type="scientific">Hibiscus sabdariffa</name>
    <name type="common">roselle</name>
    <dbReference type="NCBI Taxonomy" id="183260"/>
    <lineage>
        <taxon>Eukaryota</taxon>
        <taxon>Viridiplantae</taxon>
        <taxon>Streptophyta</taxon>
        <taxon>Embryophyta</taxon>
        <taxon>Tracheophyta</taxon>
        <taxon>Spermatophyta</taxon>
        <taxon>Magnoliopsida</taxon>
        <taxon>eudicotyledons</taxon>
        <taxon>Gunneridae</taxon>
        <taxon>Pentapetalae</taxon>
        <taxon>rosids</taxon>
        <taxon>malvids</taxon>
        <taxon>Malvales</taxon>
        <taxon>Malvaceae</taxon>
        <taxon>Malvoideae</taxon>
        <taxon>Hibiscus</taxon>
    </lineage>
</organism>
<dbReference type="Gene3D" id="1.25.40.10">
    <property type="entry name" value="Tetratricopeptide repeat domain"/>
    <property type="match status" value="1"/>
</dbReference>
<dbReference type="PROSITE" id="PS51375">
    <property type="entry name" value="PPR"/>
    <property type="match status" value="1"/>
</dbReference>
<evidence type="ECO:0000256" key="1">
    <source>
        <dbReference type="ARBA" id="ARBA00022737"/>
    </source>
</evidence>
<dbReference type="InterPro" id="IPR002885">
    <property type="entry name" value="PPR_rpt"/>
</dbReference>
<dbReference type="Pfam" id="PF13041">
    <property type="entry name" value="PPR_2"/>
    <property type="match status" value="1"/>
</dbReference>
<evidence type="ECO:0000313" key="4">
    <source>
        <dbReference type="Proteomes" id="UP001472677"/>
    </source>
</evidence>
<keyword evidence="1" id="KW-0677">Repeat</keyword>
<reference evidence="3 4" key="1">
    <citation type="journal article" date="2024" name="G3 (Bethesda)">
        <title>Genome assembly of Hibiscus sabdariffa L. provides insights into metabolisms of medicinal natural products.</title>
        <authorList>
            <person name="Kim T."/>
        </authorList>
    </citation>
    <scope>NUCLEOTIDE SEQUENCE [LARGE SCALE GENOMIC DNA]</scope>
    <source>
        <strain evidence="3">TK-2024</strain>
        <tissue evidence="3">Old leaves</tissue>
    </source>
</reference>
<protein>
    <recommendedName>
        <fullName evidence="5">Pentatricopeptide repeat-containing protein</fullName>
    </recommendedName>
</protein>
<dbReference type="InterPro" id="IPR046960">
    <property type="entry name" value="PPR_At4g14850-like_plant"/>
</dbReference>
<dbReference type="InterPro" id="IPR011990">
    <property type="entry name" value="TPR-like_helical_dom_sf"/>
</dbReference>
<dbReference type="PANTHER" id="PTHR47926:SF347">
    <property type="entry name" value="PENTATRICOPEPTIDE REPEAT-CONTAINING PROTEIN"/>
    <property type="match status" value="1"/>
</dbReference>
<dbReference type="PANTHER" id="PTHR47926">
    <property type="entry name" value="PENTATRICOPEPTIDE REPEAT-CONTAINING PROTEIN"/>
    <property type="match status" value="1"/>
</dbReference>
<accession>A0ABR2D662</accession>
<gene>
    <name evidence="3" type="ORF">V6N12_013317</name>
</gene>
<name>A0ABR2D662_9ROSI</name>
<feature type="repeat" description="PPR" evidence="2">
    <location>
        <begin position="63"/>
        <end position="97"/>
    </location>
</feature>
<evidence type="ECO:0000256" key="2">
    <source>
        <dbReference type="PROSITE-ProRule" id="PRU00708"/>
    </source>
</evidence>